<dbReference type="Proteomes" id="UP001190700">
    <property type="component" value="Unassembled WGS sequence"/>
</dbReference>
<reference evidence="1 2" key="1">
    <citation type="journal article" date="2015" name="Genome Biol. Evol.">
        <title>Comparative Genomics of a Bacterivorous Green Alga Reveals Evolutionary Causalities and Consequences of Phago-Mixotrophic Mode of Nutrition.</title>
        <authorList>
            <person name="Burns J.A."/>
            <person name="Paasch A."/>
            <person name="Narechania A."/>
            <person name="Kim E."/>
        </authorList>
    </citation>
    <scope>NUCLEOTIDE SEQUENCE [LARGE SCALE GENOMIC DNA]</scope>
    <source>
        <strain evidence="1 2">PLY_AMNH</strain>
    </source>
</reference>
<dbReference type="EMBL" id="LGRX02034986">
    <property type="protein sequence ID" value="KAK3236545.1"/>
    <property type="molecule type" value="Genomic_DNA"/>
</dbReference>
<accession>A0AAE0ERV0</accession>
<protein>
    <submittedName>
        <fullName evidence="1">Uncharacterized protein</fullName>
    </submittedName>
</protein>
<proteinExistence type="predicted"/>
<evidence type="ECO:0000313" key="2">
    <source>
        <dbReference type="Proteomes" id="UP001190700"/>
    </source>
</evidence>
<dbReference type="AlphaFoldDB" id="A0AAE0ERV0"/>
<evidence type="ECO:0000313" key="1">
    <source>
        <dbReference type="EMBL" id="KAK3236545.1"/>
    </source>
</evidence>
<keyword evidence="2" id="KW-1185">Reference proteome</keyword>
<sequence>MPSNYGNWVSEGSGRDSYIHVNNGGNQKSTGPFLGKGSPHFLKSTSERNFTFGAHPAPAAAYAKAPDSAEYGYRTYDRISITRVTPTALVCR</sequence>
<gene>
    <name evidence="1" type="ORF">CYMTET_53320</name>
</gene>
<comment type="caution">
    <text evidence="1">The sequence shown here is derived from an EMBL/GenBank/DDBJ whole genome shotgun (WGS) entry which is preliminary data.</text>
</comment>
<organism evidence="1 2">
    <name type="scientific">Cymbomonas tetramitiformis</name>
    <dbReference type="NCBI Taxonomy" id="36881"/>
    <lineage>
        <taxon>Eukaryota</taxon>
        <taxon>Viridiplantae</taxon>
        <taxon>Chlorophyta</taxon>
        <taxon>Pyramimonadophyceae</taxon>
        <taxon>Pyramimonadales</taxon>
        <taxon>Pyramimonadaceae</taxon>
        <taxon>Cymbomonas</taxon>
    </lineage>
</organism>
<name>A0AAE0ERV0_9CHLO</name>